<evidence type="ECO:0000256" key="3">
    <source>
        <dbReference type="ARBA" id="ARBA00022801"/>
    </source>
</evidence>
<dbReference type="EMBL" id="PJQM01001392">
    <property type="protein sequence ID" value="RCI02444.1"/>
    <property type="molecule type" value="Genomic_DNA"/>
</dbReference>
<dbReference type="OrthoDB" id="206201at2759"/>
<keyword evidence="4" id="KW-0720">Serine protease</keyword>
<dbReference type="Proteomes" id="UP000253551">
    <property type="component" value="Unassembled WGS sequence"/>
</dbReference>
<organism evidence="7 8">
    <name type="scientific">Rhizopus stolonifer</name>
    <name type="common">Rhizopus nigricans</name>
    <dbReference type="NCBI Taxonomy" id="4846"/>
    <lineage>
        <taxon>Eukaryota</taxon>
        <taxon>Fungi</taxon>
        <taxon>Fungi incertae sedis</taxon>
        <taxon>Mucoromycota</taxon>
        <taxon>Mucoromycotina</taxon>
        <taxon>Mucoromycetes</taxon>
        <taxon>Mucorales</taxon>
        <taxon>Mucorineae</taxon>
        <taxon>Rhizopodaceae</taxon>
        <taxon>Rhizopus</taxon>
    </lineage>
</organism>
<keyword evidence="2" id="KW-0645">Protease</keyword>
<evidence type="ECO:0000259" key="6">
    <source>
        <dbReference type="Pfam" id="PF00082"/>
    </source>
</evidence>
<dbReference type="PROSITE" id="PS51892">
    <property type="entry name" value="SUBTILASE"/>
    <property type="match status" value="1"/>
</dbReference>
<dbReference type="InterPro" id="IPR036852">
    <property type="entry name" value="Peptidase_S8/S53_dom_sf"/>
</dbReference>
<dbReference type="Gene3D" id="3.40.50.200">
    <property type="entry name" value="Peptidase S8/S53 domain"/>
    <property type="match status" value="1"/>
</dbReference>
<accession>A0A367KJN4</accession>
<dbReference type="SUPFAM" id="SSF52743">
    <property type="entry name" value="Subtilisin-like"/>
    <property type="match status" value="1"/>
</dbReference>
<dbReference type="PRINTS" id="PR00723">
    <property type="entry name" value="SUBTILISIN"/>
</dbReference>
<dbReference type="PROSITE" id="PS00138">
    <property type="entry name" value="SUBTILASE_SER"/>
    <property type="match status" value="1"/>
</dbReference>
<keyword evidence="8" id="KW-1185">Reference proteome</keyword>
<keyword evidence="3" id="KW-0378">Hydrolase</keyword>
<dbReference type="InterPro" id="IPR050131">
    <property type="entry name" value="Peptidase_S8_subtilisin-like"/>
</dbReference>
<dbReference type="InterPro" id="IPR015500">
    <property type="entry name" value="Peptidase_S8_subtilisin-rel"/>
</dbReference>
<dbReference type="PANTHER" id="PTHR43806">
    <property type="entry name" value="PEPTIDASE S8"/>
    <property type="match status" value="1"/>
</dbReference>
<comment type="similarity">
    <text evidence="1 5">Belongs to the peptidase S8 family.</text>
</comment>
<comment type="caution">
    <text evidence="7">The sequence shown here is derived from an EMBL/GenBank/DDBJ whole genome shotgun (WGS) entry which is preliminary data.</text>
</comment>
<reference evidence="7 8" key="1">
    <citation type="journal article" date="2018" name="G3 (Bethesda)">
        <title>Phylogenetic and Phylogenomic Definition of Rhizopus Species.</title>
        <authorList>
            <person name="Gryganskyi A.P."/>
            <person name="Golan J."/>
            <person name="Dolatabadi S."/>
            <person name="Mondo S."/>
            <person name="Robb S."/>
            <person name="Idnurm A."/>
            <person name="Muszewska A."/>
            <person name="Steczkiewicz K."/>
            <person name="Masonjones S."/>
            <person name="Liao H.L."/>
            <person name="Gajdeczka M.T."/>
            <person name="Anike F."/>
            <person name="Vuek A."/>
            <person name="Anishchenko I.M."/>
            <person name="Voigt K."/>
            <person name="de Hoog G.S."/>
            <person name="Smith M.E."/>
            <person name="Heitman J."/>
            <person name="Vilgalys R."/>
            <person name="Stajich J.E."/>
        </authorList>
    </citation>
    <scope>NUCLEOTIDE SEQUENCE [LARGE SCALE GENOMIC DNA]</scope>
    <source>
        <strain evidence="7 8">LSU 92-RS-03</strain>
    </source>
</reference>
<dbReference type="PANTHER" id="PTHR43806:SF66">
    <property type="entry name" value="SERIN ENDOPEPTIDASE"/>
    <property type="match status" value="1"/>
</dbReference>
<evidence type="ECO:0000256" key="1">
    <source>
        <dbReference type="ARBA" id="ARBA00011073"/>
    </source>
</evidence>
<evidence type="ECO:0000313" key="8">
    <source>
        <dbReference type="Proteomes" id="UP000253551"/>
    </source>
</evidence>
<dbReference type="STRING" id="4846.A0A367KJN4"/>
<dbReference type="InterPro" id="IPR023828">
    <property type="entry name" value="Peptidase_S8_Ser-AS"/>
</dbReference>
<dbReference type="InterPro" id="IPR022398">
    <property type="entry name" value="Peptidase_S8_His-AS"/>
</dbReference>
<dbReference type="AlphaFoldDB" id="A0A367KJN4"/>
<name>A0A367KJN4_RHIST</name>
<evidence type="ECO:0000256" key="2">
    <source>
        <dbReference type="ARBA" id="ARBA00022670"/>
    </source>
</evidence>
<comment type="caution">
    <text evidence="5">Lacks conserved residue(s) required for the propagation of feature annotation.</text>
</comment>
<evidence type="ECO:0000256" key="4">
    <source>
        <dbReference type="ARBA" id="ARBA00022825"/>
    </source>
</evidence>
<feature type="domain" description="Peptidase S8/S53" evidence="6">
    <location>
        <begin position="13"/>
        <end position="228"/>
    </location>
</feature>
<proteinExistence type="inferred from homology"/>
<protein>
    <recommendedName>
        <fullName evidence="6">Peptidase S8/S53 domain-containing protein</fullName>
    </recommendedName>
</protein>
<dbReference type="InterPro" id="IPR000209">
    <property type="entry name" value="Peptidase_S8/S53_dom"/>
</dbReference>
<evidence type="ECO:0000256" key="5">
    <source>
        <dbReference type="PROSITE-ProRule" id="PRU01240"/>
    </source>
</evidence>
<dbReference type="PROSITE" id="PS00137">
    <property type="entry name" value="SUBTILASE_HIS"/>
    <property type="match status" value="1"/>
</dbReference>
<dbReference type="GO" id="GO:0004252">
    <property type="term" value="F:serine-type endopeptidase activity"/>
    <property type="evidence" value="ECO:0007669"/>
    <property type="project" value="InterPro"/>
</dbReference>
<gene>
    <name evidence="7" type="ORF">CU098_001259</name>
</gene>
<evidence type="ECO:0000313" key="7">
    <source>
        <dbReference type="EMBL" id="RCI02444.1"/>
    </source>
</evidence>
<sequence length="248" mass="25255">MNINHKEFEGRAKWGYSTYSGVSRLGEGHGTHVGGIIGGKTYGVAKKTNLIAVQVLDESGSGSLSSLLAGIQWVSKKAASQKGKAIINMSLGLKTDGSLDSSLTAFDKAVTAVVESGIPVIAASGNWGNNACDVLPAGNPKVFAVGAIDKTDKMADYSSYGKCVSILAPGSAITSAYIDSNTSTKTLSGTSMAAPHAAGVAALFVDKLGKPSPTALYNAMKDASTKSAVSSVVSSTPNKLLFNGQSSD</sequence>
<dbReference type="GO" id="GO:0006508">
    <property type="term" value="P:proteolysis"/>
    <property type="evidence" value="ECO:0007669"/>
    <property type="project" value="UniProtKB-KW"/>
</dbReference>
<dbReference type="Pfam" id="PF00082">
    <property type="entry name" value="Peptidase_S8"/>
    <property type="match status" value="1"/>
</dbReference>
<dbReference type="GO" id="GO:0005615">
    <property type="term" value="C:extracellular space"/>
    <property type="evidence" value="ECO:0007669"/>
    <property type="project" value="TreeGrafter"/>
</dbReference>